<dbReference type="InterPro" id="IPR053163">
    <property type="entry name" value="HTH-type_regulator_Rgg"/>
</dbReference>
<comment type="caution">
    <text evidence="2">The sequence shown here is derived from an EMBL/GenBank/DDBJ whole genome shotgun (WGS) entry which is preliminary data.</text>
</comment>
<sequence length="292" mass="34241">MKHLSQNLGELIKDLRQQAGVSQKELCKEICSQSEISKIESGKILPTIYILMGISSKLGVEPSYFFNQLTKKQFDIIYNVKNEIRNHVHEKNYKKVKTLVDKYENHSSFQTIEERQFILWHKGIIEYYLHNNLKHSLCFLEESLRTRESLKHNIQDIHILNSLAVIHSETGQYLEAIDLFKLALRYYFGLNSNIDYKIYNKLCYNISKPLISNKNYKEALTYCELGVKNCLETHSNYLLGGLYYQQGYIYSLKQEYQKSLENFTKAHTLFTITNKKLFAAKTLEKIKNQGPI</sequence>
<dbReference type="Pfam" id="PF18768">
    <property type="entry name" value="RNPP_C"/>
    <property type="match status" value="1"/>
</dbReference>
<dbReference type="InterPro" id="IPR011990">
    <property type="entry name" value="TPR-like_helical_dom_sf"/>
</dbReference>
<dbReference type="AlphaFoldDB" id="J8AFN0"/>
<dbReference type="Pfam" id="PF01381">
    <property type="entry name" value="HTH_3"/>
    <property type="match status" value="1"/>
</dbReference>
<evidence type="ECO:0000313" key="3">
    <source>
        <dbReference type="Proteomes" id="UP000006600"/>
    </source>
</evidence>
<evidence type="ECO:0000259" key="1">
    <source>
        <dbReference type="PROSITE" id="PS50943"/>
    </source>
</evidence>
<dbReference type="EMBL" id="AHDJ01000065">
    <property type="protein sequence ID" value="EJQ37424.1"/>
    <property type="molecule type" value="Genomic_DNA"/>
</dbReference>
<dbReference type="PANTHER" id="PTHR37038">
    <property type="entry name" value="TRANSCRIPTIONAL REGULATOR-RELATED"/>
    <property type="match status" value="1"/>
</dbReference>
<dbReference type="SUPFAM" id="SSF47413">
    <property type="entry name" value="lambda repressor-like DNA-binding domains"/>
    <property type="match status" value="1"/>
</dbReference>
<protein>
    <recommendedName>
        <fullName evidence="1">HTH cro/C1-type domain-containing protein</fullName>
    </recommendedName>
</protein>
<dbReference type="InterPro" id="IPR001387">
    <property type="entry name" value="Cro/C1-type_HTH"/>
</dbReference>
<reference evidence="2 3" key="1">
    <citation type="submission" date="2012-04" db="EMBL/GenBank/DDBJ databases">
        <title>The Genome Sequence of Bacillus cereus BAG5X1-1.</title>
        <authorList>
            <consortium name="The Broad Institute Genome Sequencing Platform"/>
            <consortium name="The Broad Institute Genome Sequencing Center for Infectious Disease"/>
            <person name="Feldgarden M."/>
            <person name="Van der Auwera G.A."/>
            <person name="Mahillon J."/>
            <person name="Duprez V."/>
            <person name="Timmery S."/>
            <person name="Mattelet C."/>
            <person name="Dierick K."/>
            <person name="Sun M."/>
            <person name="Yu Z."/>
            <person name="Zhu L."/>
            <person name="Hu X."/>
            <person name="Shank E.B."/>
            <person name="Swiecicka I."/>
            <person name="Hansen B.M."/>
            <person name="Andrup L."/>
            <person name="Young S.K."/>
            <person name="Zeng Q."/>
            <person name="Gargeya S."/>
            <person name="Fitzgerald M."/>
            <person name="Haas B."/>
            <person name="Abouelleil A."/>
            <person name="Alvarado L."/>
            <person name="Arachchi H.M."/>
            <person name="Berlin A."/>
            <person name="Chapman S.B."/>
            <person name="Goldberg J."/>
            <person name="Griggs A."/>
            <person name="Gujja S."/>
            <person name="Hansen M."/>
            <person name="Howarth C."/>
            <person name="Imamovic A."/>
            <person name="Larimer J."/>
            <person name="McCowen C."/>
            <person name="Montmayeur A."/>
            <person name="Murphy C."/>
            <person name="Neiman D."/>
            <person name="Pearson M."/>
            <person name="Priest M."/>
            <person name="Roberts A."/>
            <person name="Saif S."/>
            <person name="Shea T."/>
            <person name="Sisk P."/>
            <person name="Sykes S."/>
            <person name="Wortman J."/>
            <person name="Nusbaum C."/>
            <person name="Birren B."/>
        </authorList>
    </citation>
    <scope>NUCLEOTIDE SEQUENCE [LARGE SCALE GENOMIC DNA]</scope>
    <source>
        <strain evidence="2 3">BAG5X1-1</strain>
    </source>
</reference>
<proteinExistence type="predicted"/>
<evidence type="ECO:0000313" key="2">
    <source>
        <dbReference type="EMBL" id="EJQ37424.1"/>
    </source>
</evidence>
<dbReference type="InterPro" id="IPR041315">
    <property type="entry name" value="PlcR_TPR"/>
</dbReference>
<dbReference type="Gene3D" id="1.25.40.10">
    <property type="entry name" value="Tetratricopeptide repeat domain"/>
    <property type="match status" value="1"/>
</dbReference>
<gene>
    <name evidence="2" type="ORF">IEE_05210</name>
</gene>
<dbReference type="Proteomes" id="UP000006600">
    <property type="component" value="Unassembled WGS sequence"/>
</dbReference>
<accession>J8AFN0</accession>
<dbReference type="HOGENOM" id="CLU_053304_1_0_9"/>
<dbReference type="PATRIC" id="fig|1053189.3.peg.5312"/>
<name>J8AFN0_BACCE</name>
<feature type="domain" description="HTH cro/C1-type" evidence="1">
    <location>
        <begin position="12"/>
        <end position="65"/>
    </location>
</feature>
<organism evidence="2 3">
    <name type="scientific">Bacillus cereus BAG5X1-1</name>
    <dbReference type="NCBI Taxonomy" id="1053189"/>
    <lineage>
        <taxon>Bacteria</taxon>
        <taxon>Bacillati</taxon>
        <taxon>Bacillota</taxon>
        <taxon>Bacilli</taxon>
        <taxon>Bacillales</taxon>
        <taxon>Bacillaceae</taxon>
        <taxon>Bacillus</taxon>
        <taxon>Bacillus cereus group</taxon>
    </lineage>
</organism>
<dbReference type="CDD" id="cd00093">
    <property type="entry name" value="HTH_XRE"/>
    <property type="match status" value="1"/>
</dbReference>
<dbReference type="SMART" id="SM00530">
    <property type="entry name" value="HTH_XRE"/>
    <property type="match status" value="1"/>
</dbReference>
<dbReference type="InterPro" id="IPR010982">
    <property type="entry name" value="Lambda_DNA-bd_dom_sf"/>
</dbReference>
<dbReference type="GO" id="GO:0003677">
    <property type="term" value="F:DNA binding"/>
    <property type="evidence" value="ECO:0007669"/>
    <property type="project" value="InterPro"/>
</dbReference>
<dbReference type="RefSeq" id="WP_002107062.1">
    <property type="nucleotide sequence ID" value="NZ_JH791997.1"/>
</dbReference>
<dbReference type="PANTHER" id="PTHR37038:SF14">
    <property type="entry name" value="TRANSCRIPTIONAL ACTIVATOR"/>
    <property type="match status" value="1"/>
</dbReference>
<dbReference type="PROSITE" id="PS50943">
    <property type="entry name" value="HTH_CROC1"/>
    <property type="match status" value="1"/>
</dbReference>
<dbReference type="SUPFAM" id="SSF48452">
    <property type="entry name" value="TPR-like"/>
    <property type="match status" value="1"/>
</dbReference>